<evidence type="ECO:0000256" key="1">
    <source>
        <dbReference type="SAM" id="SignalP"/>
    </source>
</evidence>
<evidence type="ECO:0000313" key="3">
    <source>
        <dbReference type="Proteomes" id="UP000030170"/>
    </source>
</evidence>
<evidence type="ECO:0000313" key="2">
    <source>
        <dbReference type="EMBL" id="KGF72658.1"/>
    </source>
</evidence>
<feature type="chain" id="PRO_5001949401" evidence="1">
    <location>
        <begin position="22"/>
        <end position="73"/>
    </location>
</feature>
<sequence>MKRLLTAVAILLIATALPINAKEVTCRGEIYRSTPPVPNHPANVRNVIWRNAQTRRDACRKNAETSKKTLLQE</sequence>
<dbReference type="OrthoDB" id="9962678at2"/>
<accession>A0A098TPA0</accession>
<reference evidence="2 3" key="1">
    <citation type="journal article" date="2014" name="Mol. Ecol.">
        <title>Evolution of Synechococcus.</title>
        <authorList>
            <person name="Dvorak P."/>
            <person name="Casamatta D."/>
            <person name="Hasler P."/>
            <person name="Poulickova A."/>
            <person name="Ondrej V."/>
            <person name="Sanges R."/>
        </authorList>
    </citation>
    <scope>NUCLEOTIDE SEQUENCE [LARGE SCALE GENOMIC DNA]</scope>
    <source>
        <strain evidence="2 3">CAUP A 1101</strain>
    </source>
</reference>
<proteinExistence type="predicted"/>
<keyword evidence="1" id="KW-0732">Signal</keyword>
<feature type="signal peptide" evidence="1">
    <location>
        <begin position="1"/>
        <end position="21"/>
    </location>
</feature>
<comment type="caution">
    <text evidence="2">The sequence shown here is derived from an EMBL/GenBank/DDBJ whole genome shotgun (WGS) entry which is preliminary data.</text>
</comment>
<dbReference type="RefSeq" id="WP_036533232.1">
    <property type="nucleotide sequence ID" value="NZ_JJML01000021.1"/>
</dbReference>
<dbReference type="STRING" id="1497020.DO97_06965"/>
<name>A0A098TPA0_9CYAN</name>
<dbReference type="Proteomes" id="UP000030170">
    <property type="component" value="Unassembled WGS sequence"/>
</dbReference>
<organism evidence="2 3">
    <name type="scientific">Neosynechococcus sphagnicola sy1</name>
    <dbReference type="NCBI Taxonomy" id="1497020"/>
    <lineage>
        <taxon>Bacteria</taxon>
        <taxon>Bacillati</taxon>
        <taxon>Cyanobacteriota</taxon>
        <taxon>Cyanophyceae</taxon>
        <taxon>Neosynechococcales</taxon>
        <taxon>Neosynechococcaceae</taxon>
        <taxon>Neosynechococcus</taxon>
    </lineage>
</organism>
<gene>
    <name evidence="2" type="ORF">DO97_06965</name>
</gene>
<dbReference type="AlphaFoldDB" id="A0A098TPA0"/>
<keyword evidence="3" id="KW-1185">Reference proteome</keyword>
<dbReference type="EMBL" id="JJML01000021">
    <property type="protein sequence ID" value="KGF72658.1"/>
    <property type="molecule type" value="Genomic_DNA"/>
</dbReference>
<protein>
    <submittedName>
        <fullName evidence="2">Uncharacterized protein</fullName>
    </submittedName>
</protein>